<name>A0ABU4TES6_9PSEU</name>
<keyword evidence="2" id="KW-1185">Reference proteome</keyword>
<dbReference type="PANTHER" id="PTHR32305:SF15">
    <property type="entry name" value="PROTEIN RHSA-RELATED"/>
    <property type="match status" value="1"/>
</dbReference>
<dbReference type="InterPro" id="IPR006530">
    <property type="entry name" value="YD"/>
</dbReference>
<dbReference type="NCBIfam" id="TIGR03696">
    <property type="entry name" value="Rhs_assc_core"/>
    <property type="match status" value="1"/>
</dbReference>
<dbReference type="Proteomes" id="UP001285521">
    <property type="component" value="Unassembled WGS sequence"/>
</dbReference>
<reference evidence="1 2" key="1">
    <citation type="submission" date="2023-11" db="EMBL/GenBank/DDBJ databases">
        <title>Lentzea sokolovensis, sp. nov., Lentzea kristufkii, sp. nov., and Lentzea miocenensis, sp. nov., rare actinobacteria from Sokolov Coal Basin, Miocene lacustrine sediment, Czech Republic.</title>
        <authorList>
            <person name="Lara A."/>
            <person name="Kotroba L."/>
            <person name="Nouioui I."/>
            <person name="Neumann-Schaal M."/>
            <person name="Mast Y."/>
            <person name="Chronakova A."/>
        </authorList>
    </citation>
    <scope>NUCLEOTIDE SEQUENCE [LARGE SCALE GENOMIC DNA]</scope>
    <source>
        <strain evidence="1 2">BCCO 10_0856</strain>
    </source>
</reference>
<dbReference type="EMBL" id="JAXAVW010000048">
    <property type="protein sequence ID" value="MDX8036695.1"/>
    <property type="molecule type" value="Genomic_DNA"/>
</dbReference>
<protein>
    <submittedName>
        <fullName evidence="1">RHS repeat-associated core domain-containing protein</fullName>
    </submittedName>
</protein>
<sequence>MVEYTDAFGTRTETTYDLAGRVTSEKLNPPSAADAAQTTTYTYDDAGRMLTMAMDATVLATVTYDAAGELVSAAYVNGTSLSSVGKDSAGRILSQGWKTSDNVQINSTVDRTRAGTITDESLGGIDARPGAPNYVYDADGGLTEAWVAGHHYTYDFTSTANAACPAGTKSNAGLNTNRVRLLDETSSGTAETGYCYDAADRLLATTGTTPVTNVQYDSNGNTTQYTTGGATTYLSWDGAERNIAVRTTGTTPADVSYIRDATDRIIRRTAAQGDTETDVRYGHTGSGDTADLALGADNRVQSRSISLPGGALYTWKPQASDRTLDHPTVRGDLGLTTGADGKQVGTLRTFTPHGEPLRADGTVDPDNVPDNMPGQMDHGWLGQHQRPYEHAGALAIVQMGARPYSPLLGRFLSVDPVEGGSANDYDYADADPINQTDLDGRCPSCAAGAAIGTPFGPVGMFAGALVGLAVMIAATHVATQAVTAPKPHKNSNRYKGPYYGYRIEDSRGRIFKYGITARKPYTARPTQQLKKCAAVMGSACTVKHMAGPFGGRIPARKWEHARIMQYKRIYGRCPPGQPSCR</sequence>
<dbReference type="Gene3D" id="2.180.10.10">
    <property type="entry name" value="RHS repeat-associated core"/>
    <property type="match status" value="1"/>
</dbReference>
<dbReference type="RefSeq" id="WP_319971692.1">
    <property type="nucleotide sequence ID" value="NZ_JAXAVW010000048.1"/>
</dbReference>
<accession>A0ABU4TES6</accession>
<organism evidence="1 2">
    <name type="scientific">Lentzea miocenica</name>
    <dbReference type="NCBI Taxonomy" id="3095431"/>
    <lineage>
        <taxon>Bacteria</taxon>
        <taxon>Bacillati</taxon>
        <taxon>Actinomycetota</taxon>
        <taxon>Actinomycetes</taxon>
        <taxon>Pseudonocardiales</taxon>
        <taxon>Pseudonocardiaceae</taxon>
        <taxon>Lentzea</taxon>
    </lineage>
</organism>
<proteinExistence type="predicted"/>
<dbReference type="InterPro" id="IPR050708">
    <property type="entry name" value="T6SS_VgrG/RHS"/>
</dbReference>
<evidence type="ECO:0000313" key="1">
    <source>
        <dbReference type="EMBL" id="MDX8036695.1"/>
    </source>
</evidence>
<comment type="caution">
    <text evidence="1">The sequence shown here is derived from an EMBL/GenBank/DDBJ whole genome shotgun (WGS) entry which is preliminary data.</text>
</comment>
<dbReference type="NCBIfam" id="TIGR01643">
    <property type="entry name" value="YD_repeat_2x"/>
    <property type="match status" value="1"/>
</dbReference>
<reference evidence="1 2" key="2">
    <citation type="submission" date="2023-11" db="EMBL/GenBank/DDBJ databases">
        <authorList>
            <person name="Lara A.C."/>
            <person name="Chronakova A."/>
        </authorList>
    </citation>
    <scope>NUCLEOTIDE SEQUENCE [LARGE SCALE GENOMIC DNA]</scope>
    <source>
        <strain evidence="1 2">BCCO 10_0856</strain>
    </source>
</reference>
<dbReference type="PANTHER" id="PTHR32305">
    <property type="match status" value="1"/>
</dbReference>
<evidence type="ECO:0000313" key="2">
    <source>
        <dbReference type="Proteomes" id="UP001285521"/>
    </source>
</evidence>
<dbReference type="InterPro" id="IPR022385">
    <property type="entry name" value="Rhs_assc_core"/>
</dbReference>
<gene>
    <name evidence="1" type="ORF">SK803_41425</name>
</gene>